<name>A0A8X6RY60_TRICX</name>
<dbReference type="AlphaFoldDB" id="A0A8X6RY60"/>
<organism evidence="1 2">
    <name type="scientific">Trichonephila clavipes</name>
    <name type="common">Golden silk orbweaver</name>
    <name type="synonym">Nephila clavipes</name>
    <dbReference type="NCBI Taxonomy" id="2585209"/>
    <lineage>
        <taxon>Eukaryota</taxon>
        <taxon>Metazoa</taxon>
        <taxon>Ecdysozoa</taxon>
        <taxon>Arthropoda</taxon>
        <taxon>Chelicerata</taxon>
        <taxon>Arachnida</taxon>
        <taxon>Araneae</taxon>
        <taxon>Araneomorphae</taxon>
        <taxon>Entelegynae</taxon>
        <taxon>Araneoidea</taxon>
        <taxon>Nephilidae</taxon>
        <taxon>Trichonephila</taxon>
    </lineage>
</organism>
<proteinExistence type="predicted"/>
<evidence type="ECO:0000313" key="1">
    <source>
        <dbReference type="EMBL" id="GFY01080.1"/>
    </source>
</evidence>
<sequence length="101" mass="11193">MARASFTAVVSSSFERHTGDSRIWIGYTSILRGNTLEGRVQGSHLYSPFTNLSKGLAVQRIFRVPPSRTGTIHLRTFMPSPGIKLRPYGRAVSVTNHYIAS</sequence>
<evidence type="ECO:0000313" key="2">
    <source>
        <dbReference type="Proteomes" id="UP000887159"/>
    </source>
</evidence>
<dbReference type="Proteomes" id="UP000887159">
    <property type="component" value="Unassembled WGS sequence"/>
</dbReference>
<dbReference type="EMBL" id="BMAU01021225">
    <property type="protein sequence ID" value="GFY01080.1"/>
    <property type="molecule type" value="Genomic_DNA"/>
</dbReference>
<reference evidence="1" key="1">
    <citation type="submission" date="2020-08" db="EMBL/GenBank/DDBJ databases">
        <title>Multicomponent nature underlies the extraordinary mechanical properties of spider dragline silk.</title>
        <authorList>
            <person name="Kono N."/>
            <person name="Nakamura H."/>
            <person name="Mori M."/>
            <person name="Yoshida Y."/>
            <person name="Ohtoshi R."/>
            <person name="Malay A.D."/>
            <person name="Moran D.A.P."/>
            <person name="Tomita M."/>
            <person name="Numata K."/>
            <person name="Arakawa K."/>
        </authorList>
    </citation>
    <scope>NUCLEOTIDE SEQUENCE</scope>
</reference>
<gene>
    <name evidence="1" type="ORF">TNCV_5075471</name>
</gene>
<protein>
    <submittedName>
        <fullName evidence="1">Uncharacterized protein</fullName>
    </submittedName>
</protein>
<accession>A0A8X6RY60</accession>
<comment type="caution">
    <text evidence="1">The sequence shown here is derived from an EMBL/GenBank/DDBJ whole genome shotgun (WGS) entry which is preliminary data.</text>
</comment>
<keyword evidence="2" id="KW-1185">Reference proteome</keyword>